<evidence type="ECO:0000256" key="3">
    <source>
        <dbReference type="ARBA" id="ARBA00023163"/>
    </source>
</evidence>
<dbReference type="InterPro" id="IPR011991">
    <property type="entry name" value="ArsR-like_HTH"/>
</dbReference>
<dbReference type="InterPro" id="IPR036390">
    <property type="entry name" value="WH_DNA-bd_sf"/>
</dbReference>
<feature type="compositionally biased region" description="Polar residues" evidence="4">
    <location>
        <begin position="123"/>
        <end position="132"/>
    </location>
</feature>
<evidence type="ECO:0000256" key="1">
    <source>
        <dbReference type="ARBA" id="ARBA00023015"/>
    </source>
</evidence>
<evidence type="ECO:0000256" key="4">
    <source>
        <dbReference type="SAM" id="MobiDB-lite"/>
    </source>
</evidence>
<dbReference type="CDD" id="cd00090">
    <property type="entry name" value="HTH_ARSR"/>
    <property type="match status" value="1"/>
</dbReference>
<keyword evidence="3" id="KW-0804">Transcription</keyword>
<dbReference type="Gene3D" id="1.10.10.10">
    <property type="entry name" value="Winged helix-like DNA-binding domain superfamily/Winged helix DNA-binding domain"/>
    <property type="match status" value="1"/>
</dbReference>
<protein>
    <submittedName>
        <fullName evidence="6">ArsR family transcriptional regulator</fullName>
    </submittedName>
</protein>
<dbReference type="GO" id="GO:0003700">
    <property type="term" value="F:DNA-binding transcription factor activity"/>
    <property type="evidence" value="ECO:0007669"/>
    <property type="project" value="InterPro"/>
</dbReference>
<dbReference type="Pfam" id="PF01022">
    <property type="entry name" value="HTH_5"/>
    <property type="match status" value="1"/>
</dbReference>
<dbReference type="PRINTS" id="PR00778">
    <property type="entry name" value="HTHARSR"/>
</dbReference>
<comment type="caution">
    <text evidence="6">The sequence shown here is derived from an EMBL/GenBank/DDBJ whole genome shotgun (WGS) entry which is preliminary data.</text>
</comment>
<dbReference type="SMART" id="SM00418">
    <property type="entry name" value="HTH_ARSR"/>
    <property type="match status" value="1"/>
</dbReference>
<dbReference type="PROSITE" id="PS50987">
    <property type="entry name" value="HTH_ARSR_2"/>
    <property type="match status" value="1"/>
</dbReference>
<dbReference type="AlphaFoldDB" id="A0A9X4NNI6"/>
<feature type="region of interest" description="Disordered" evidence="4">
    <location>
        <begin position="107"/>
        <end position="140"/>
    </location>
</feature>
<gene>
    <name evidence="6" type="ORF">H010_04957</name>
</gene>
<reference evidence="6" key="1">
    <citation type="submission" date="2013-01" db="EMBL/GenBank/DDBJ databases">
        <title>Genome draft of Hydrogenophaga taeniospiralis 2K1.</title>
        <authorList>
            <person name="Gomila M."/>
            <person name="Lalucat J."/>
        </authorList>
    </citation>
    <scope>NUCLEOTIDE SEQUENCE</scope>
    <source>
        <strain evidence="6">CCUG 15921</strain>
    </source>
</reference>
<dbReference type="OrthoDB" id="5296924at2"/>
<dbReference type="InterPro" id="IPR051011">
    <property type="entry name" value="Metal_resp_trans_reg"/>
</dbReference>
<dbReference type="SUPFAM" id="SSF46785">
    <property type="entry name" value="Winged helix' DNA-binding domain"/>
    <property type="match status" value="1"/>
</dbReference>
<evidence type="ECO:0000313" key="7">
    <source>
        <dbReference type="Proteomes" id="UP001152876"/>
    </source>
</evidence>
<dbReference type="InterPro" id="IPR001845">
    <property type="entry name" value="HTH_ArsR_DNA-bd_dom"/>
</dbReference>
<dbReference type="GO" id="GO:0003677">
    <property type="term" value="F:DNA binding"/>
    <property type="evidence" value="ECO:0007669"/>
    <property type="project" value="UniProtKB-KW"/>
</dbReference>
<keyword evidence="1" id="KW-0805">Transcription regulation</keyword>
<sequence length="140" mass="15616">MDDMHEVFESVARYFSVLGEPTRLRILHALCQEEKCVNGIIRVTGLAQANVSRHLGLMYQAGMLSRRREGTQIFYKVADPMYIELCRTVSMQVLGRLENAAKSGDGLRHFADDISPDPAAQVPANSRRTPPANQKEKASV</sequence>
<dbReference type="EMBL" id="AOGK01000003">
    <property type="protein sequence ID" value="MDG5974590.1"/>
    <property type="molecule type" value="Genomic_DNA"/>
</dbReference>
<dbReference type="InterPro" id="IPR036388">
    <property type="entry name" value="WH-like_DNA-bd_sf"/>
</dbReference>
<evidence type="ECO:0000313" key="6">
    <source>
        <dbReference type="EMBL" id="MDG5974590.1"/>
    </source>
</evidence>
<keyword evidence="7" id="KW-1185">Reference proteome</keyword>
<keyword evidence="2" id="KW-0238">DNA-binding</keyword>
<feature type="domain" description="HTH arsR-type" evidence="5">
    <location>
        <begin position="1"/>
        <end position="97"/>
    </location>
</feature>
<evidence type="ECO:0000259" key="5">
    <source>
        <dbReference type="PROSITE" id="PS50987"/>
    </source>
</evidence>
<dbReference type="Proteomes" id="UP001152876">
    <property type="component" value="Unassembled WGS sequence"/>
</dbReference>
<dbReference type="PANTHER" id="PTHR43132">
    <property type="entry name" value="ARSENICAL RESISTANCE OPERON REPRESSOR ARSR-RELATED"/>
    <property type="match status" value="1"/>
</dbReference>
<evidence type="ECO:0000256" key="2">
    <source>
        <dbReference type="ARBA" id="ARBA00023125"/>
    </source>
</evidence>
<organism evidence="6 7">
    <name type="scientific">Hydrogenophaga taeniospiralis CCUG 15921</name>
    <dbReference type="NCBI Taxonomy" id="1281780"/>
    <lineage>
        <taxon>Bacteria</taxon>
        <taxon>Pseudomonadati</taxon>
        <taxon>Pseudomonadota</taxon>
        <taxon>Betaproteobacteria</taxon>
        <taxon>Burkholderiales</taxon>
        <taxon>Comamonadaceae</taxon>
        <taxon>Hydrogenophaga</taxon>
    </lineage>
</organism>
<dbReference type="PANTHER" id="PTHR43132:SF9">
    <property type="entry name" value="ARSR FAMILY TRANSCRIPTIONAL REGULATORY PROTEIN"/>
    <property type="match status" value="1"/>
</dbReference>
<proteinExistence type="predicted"/>
<accession>A0A9X4NNI6</accession>
<name>A0A9X4NNI6_9BURK</name>
<dbReference type="NCBIfam" id="NF033788">
    <property type="entry name" value="HTH_metalloreg"/>
    <property type="match status" value="1"/>
</dbReference>